<keyword evidence="3" id="KW-1185">Reference proteome</keyword>
<evidence type="ECO:0000313" key="3">
    <source>
        <dbReference type="Proteomes" id="UP000186469"/>
    </source>
</evidence>
<organism evidence="2 3">
    <name type="scientific">Desulfovibrio litoralis DSM 11393</name>
    <dbReference type="NCBI Taxonomy" id="1121455"/>
    <lineage>
        <taxon>Bacteria</taxon>
        <taxon>Pseudomonadati</taxon>
        <taxon>Thermodesulfobacteriota</taxon>
        <taxon>Desulfovibrionia</taxon>
        <taxon>Desulfovibrionales</taxon>
        <taxon>Desulfovibrionaceae</taxon>
        <taxon>Desulfovibrio</taxon>
    </lineage>
</organism>
<dbReference type="EMBL" id="FRDI01000004">
    <property type="protein sequence ID" value="SHN61748.1"/>
    <property type="molecule type" value="Genomic_DNA"/>
</dbReference>
<gene>
    <name evidence="2" type="ORF">SAMN02745728_01258</name>
</gene>
<evidence type="ECO:0000313" key="2">
    <source>
        <dbReference type="EMBL" id="SHN61748.1"/>
    </source>
</evidence>
<evidence type="ECO:0000256" key="1">
    <source>
        <dbReference type="SAM" id="Phobius"/>
    </source>
</evidence>
<sequence length="62" mass="7533">MLLKGNMYIEFYCTSFRCIYAIFYKIHYKTKKHCIYINMLIGIYFLQALFDNLHIVLSKNIL</sequence>
<protein>
    <submittedName>
        <fullName evidence="2">Uncharacterized protein</fullName>
    </submittedName>
</protein>
<keyword evidence="1" id="KW-0472">Membrane</keyword>
<keyword evidence="1" id="KW-1133">Transmembrane helix</keyword>
<name>A0A1M7STK4_9BACT</name>
<keyword evidence="1" id="KW-0812">Transmembrane</keyword>
<dbReference type="STRING" id="1121455.SAMN02745728_01258"/>
<feature type="transmembrane region" description="Helical" evidence="1">
    <location>
        <begin position="35"/>
        <end position="57"/>
    </location>
</feature>
<dbReference type="Proteomes" id="UP000186469">
    <property type="component" value="Unassembled WGS sequence"/>
</dbReference>
<dbReference type="AlphaFoldDB" id="A0A1M7STK4"/>
<accession>A0A1M7STK4</accession>
<reference evidence="2 3" key="1">
    <citation type="submission" date="2016-12" db="EMBL/GenBank/DDBJ databases">
        <authorList>
            <person name="Song W.-J."/>
            <person name="Kurnit D.M."/>
        </authorList>
    </citation>
    <scope>NUCLEOTIDE SEQUENCE [LARGE SCALE GENOMIC DNA]</scope>
    <source>
        <strain evidence="2 3">DSM 11393</strain>
    </source>
</reference>
<proteinExistence type="predicted"/>